<evidence type="ECO:0000313" key="5">
    <source>
        <dbReference type="EMBL" id="MDQ0180719.1"/>
    </source>
</evidence>
<gene>
    <name evidence="4" type="ORF">J2S90_001807</name>
    <name evidence="5" type="ORF">J2S93_002146</name>
</gene>
<evidence type="ECO:0000313" key="6">
    <source>
        <dbReference type="Proteomes" id="UP001230951"/>
    </source>
</evidence>
<dbReference type="InterPro" id="IPR032260">
    <property type="entry name" value="DUF5060"/>
</dbReference>
<evidence type="ECO:0000313" key="7">
    <source>
        <dbReference type="Proteomes" id="UP001242995"/>
    </source>
</evidence>
<dbReference type="Gene3D" id="2.60.40.3950">
    <property type="match status" value="1"/>
</dbReference>
<evidence type="ECO:0000259" key="3">
    <source>
        <dbReference type="Pfam" id="PF18310"/>
    </source>
</evidence>
<dbReference type="InterPro" id="IPR025277">
    <property type="entry name" value="Apiosidase-like_cat_dom"/>
</dbReference>
<dbReference type="Gene3D" id="3.20.20.80">
    <property type="entry name" value="Glycosidases"/>
    <property type="match status" value="1"/>
</dbReference>
<dbReference type="Proteomes" id="UP001230951">
    <property type="component" value="Unassembled WGS sequence"/>
</dbReference>
<dbReference type="Pfam" id="PF13204">
    <property type="entry name" value="Apiosidase"/>
    <property type="match status" value="1"/>
</dbReference>
<dbReference type="Pfam" id="PF18310">
    <property type="entry name" value="DUF5605"/>
    <property type="match status" value="1"/>
</dbReference>
<evidence type="ECO:0000259" key="1">
    <source>
        <dbReference type="Pfam" id="PF13204"/>
    </source>
</evidence>
<dbReference type="Gene3D" id="2.60.40.10">
    <property type="entry name" value="Immunoglobulins"/>
    <property type="match status" value="1"/>
</dbReference>
<dbReference type="SUPFAM" id="SSF51445">
    <property type="entry name" value="(Trans)glycosidases"/>
    <property type="match status" value="1"/>
</dbReference>
<dbReference type="GO" id="GO:0005975">
    <property type="term" value="P:carbohydrate metabolic process"/>
    <property type="evidence" value="ECO:0007669"/>
    <property type="project" value="UniProtKB-ARBA"/>
</dbReference>
<comment type="caution">
    <text evidence="4">The sequence shown here is derived from an EMBL/GenBank/DDBJ whole genome shotgun (WGS) entry which is preliminary data.</text>
</comment>
<keyword evidence="6" id="KW-1185">Reference proteome</keyword>
<dbReference type="InterPro" id="IPR041239">
    <property type="entry name" value="DUF5605"/>
</dbReference>
<reference evidence="4 6" key="1">
    <citation type="submission" date="2023-07" db="EMBL/GenBank/DDBJ databases">
        <title>Sorghum-associated microbial communities from plants grown in Nebraska, USA.</title>
        <authorList>
            <person name="Schachtman D."/>
        </authorList>
    </citation>
    <scope>NUCLEOTIDE SEQUENCE</scope>
    <source>
        <strain evidence="4">DS1006</strain>
        <strain evidence="5 6">DS1016</strain>
    </source>
</reference>
<feature type="domain" description="DUF5060" evidence="2">
    <location>
        <begin position="117"/>
        <end position="180"/>
    </location>
</feature>
<feature type="domain" description="Apiosidase-like catalytic" evidence="1">
    <location>
        <begin position="211"/>
        <end position="466"/>
    </location>
</feature>
<organism evidence="4 7">
    <name type="scientific">Arthrobacter bambusae</name>
    <dbReference type="NCBI Taxonomy" id="1338426"/>
    <lineage>
        <taxon>Bacteria</taxon>
        <taxon>Bacillati</taxon>
        <taxon>Actinomycetota</taxon>
        <taxon>Actinomycetes</taxon>
        <taxon>Micrococcales</taxon>
        <taxon>Micrococcaceae</taxon>
        <taxon>Arthrobacter</taxon>
    </lineage>
</organism>
<protein>
    <recommendedName>
        <fullName evidence="8">DUF5060 domain-containing protein</fullName>
    </recommendedName>
</protein>
<dbReference type="EMBL" id="JAUSTF010000004">
    <property type="protein sequence ID" value="MDQ0180719.1"/>
    <property type="molecule type" value="Genomic_DNA"/>
</dbReference>
<dbReference type="Proteomes" id="UP001242995">
    <property type="component" value="Unassembled WGS sequence"/>
</dbReference>
<feature type="domain" description="DUF5605" evidence="3">
    <location>
        <begin position="515"/>
        <end position="587"/>
    </location>
</feature>
<dbReference type="Pfam" id="PF16586">
    <property type="entry name" value="DUF5060"/>
    <property type="match status" value="1"/>
</dbReference>
<dbReference type="PANTHER" id="PTHR37836:SF2">
    <property type="entry name" value="DUF4038 DOMAIN-CONTAINING PROTEIN"/>
    <property type="match status" value="1"/>
</dbReference>
<dbReference type="InterPro" id="IPR013783">
    <property type="entry name" value="Ig-like_fold"/>
</dbReference>
<evidence type="ECO:0008006" key="8">
    <source>
        <dbReference type="Google" id="ProtNLM"/>
    </source>
</evidence>
<dbReference type="PANTHER" id="PTHR37836">
    <property type="entry name" value="LMO1036 PROTEIN"/>
    <property type="match status" value="1"/>
</dbReference>
<sequence>MTTFTAESPLYFVMRHAEGNRILSERVPTLVNSPALHTLYFHEVGTILGTEEALQGKPRETAEILRLLGELEPEDLAAQRAAEAAADLPAPAGDYERGSVVRGSAGAEYPTTAAALERFELTLAGPSHGNPFTDVELRAVFTSPSGETLSVPGFYDGDGLYRVRLLVPEAGEWTFTTTSNARSLDGVTGAFTAREPVAGTKGVVRVAKTFHFAYEDGSPYLPIGTTSYAWTHQGDALEKQTLDTLAAGPFNKMRMCVFPKSYLFNENEPEFYPFEGSLAAGFDYDRPNPEFYRHLEHRIGQLEELGIEADLILFHAYDRWGFSTMSPGQDDRYLKYVVARLASHRNIWWSLANEYDLLFRKTTADWERFAGIVQANDPSGHLLSIHNCHAFYDYSRPWVTHSSIQRQDVHKTAEFTGEWRERWGKPVVIDECAYEGNIDQGWGNITGEEMTRRFWEGAVRGGYVGHGETYMHPADVLWWAKGGEFHGSSPERIAFLRRILEETPGGFLEPLPSAWDVPTAGIRHEYEISYFGFNQPTYRNFVMPAGRRYEVDIIDTWNMSIDTLPDAVEGRFRVELPGRQFIAVRLRAVG</sequence>
<proteinExistence type="predicted"/>
<evidence type="ECO:0000259" key="2">
    <source>
        <dbReference type="Pfam" id="PF16586"/>
    </source>
</evidence>
<dbReference type="RefSeq" id="WP_306960762.1">
    <property type="nucleotide sequence ID" value="NZ_JAUSRG010000003.1"/>
</dbReference>
<accession>A0AAW8D991</accession>
<evidence type="ECO:0000313" key="4">
    <source>
        <dbReference type="EMBL" id="MDP9904852.1"/>
    </source>
</evidence>
<dbReference type="AlphaFoldDB" id="A0AAW8D991"/>
<dbReference type="InterPro" id="IPR017853">
    <property type="entry name" value="GH"/>
</dbReference>
<name>A0AAW8D991_9MICC</name>
<dbReference type="EMBL" id="JAUSRG010000003">
    <property type="protein sequence ID" value="MDP9904852.1"/>
    <property type="molecule type" value="Genomic_DNA"/>
</dbReference>